<name>A0AAW2INK9_SESRA</name>
<feature type="compositionally biased region" description="Polar residues" evidence="1">
    <location>
        <begin position="11"/>
        <end position="32"/>
    </location>
</feature>
<comment type="caution">
    <text evidence="2">The sequence shown here is derived from an EMBL/GenBank/DDBJ whole genome shotgun (WGS) entry which is preliminary data.</text>
</comment>
<evidence type="ECO:0000313" key="2">
    <source>
        <dbReference type="EMBL" id="KAL0283180.1"/>
    </source>
</evidence>
<accession>A0AAW2INK9</accession>
<protein>
    <submittedName>
        <fullName evidence="2">Uncharacterized protein</fullName>
    </submittedName>
</protein>
<feature type="region of interest" description="Disordered" evidence="1">
    <location>
        <begin position="1"/>
        <end position="55"/>
    </location>
</feature>
<proteinExistence type="predicted"/>
<reference evidence="2" key="2">
    <citation type="journal article" date="2024" name="Plant">
        <title>Genomic evolution and insights into agronomic trait innovations of Sesamum species.</title>
        <authorList>
            <person name="Miao H."/>
            <person name="Wang L."/>
            <person name="Qu L."/>
            <person name="Liu H."/>
            <person name="Sun Y."/>
            <person name="Le M."/>
            <person name="Wang Q."/>
            <person name="Wei S."/>
            <person name="Zheng Y."/>
            <person name="Lin W."/>
            <person name="Duan Y."/>
            <person name="Cao H."/>
            <person name="Xiong S."/>
            <person name="Wang X."/>
            <person name="Wei L."/>
            <person name="Li C."/>
            <person name="Ma Q."/>
            <person name="Ju M."/>
            <person name="Zhao R."/>
            <person name="Li G."/>
            <person name="Mu C."/>
            <person name="Tian Q."/>
            <person name="Mei H."/>
            <person name="Zhang T."/>
            <person name="Gao T."/>
            <person name="Zhang H."/>
        </authorList>
    </citation>
    <scope>NUCLEOTIDE SEQUENCE</scope>
    <source>
        <strain evidence="2">G02</strain>
    </source>
</reference>
<reference evidence="2" key="1">
    <citation type="submission" date="2020-06" db="EMBL/GenBank/DDBJ databases">
        <authorList>
            <person name="Li T."/>
            <person name="Hu X."/>
            <person name="Zhang T."/>
            <person name="Song X."/>
            <person name="Zhang H."/>
            <person name="Dai N."/>
            <person name="Sheng W."/>
            <person name="Hou X."/>
            <person name="Wei L."/>
        </authorList>
    </citation>
    <scope>NUCLEOTIDE SEQUENCE</scope>
    <source>
        <strain evidence="2">G02</strain>
        <tissue evidence="2">Leaf</tissue>
    </source>
</reference>
<dbReference type="EMBL" id="JACGWJ010001315">
    <property type="protein sequence ID" value="KAL0283180.1"/>
    <property type="molecule type" value="Genomic_DNA"/>
</dbReference>
<evidence type="ECO:0000256" key="1">
    <source>
        <dbReference type="SAM" id="MobiDB-lite"/>
    </source>
</evidence>
<sequence length="66" mass="7083">MEEPRPAATASFPNQSPADGAVQGQQQSQTEAPASAETAARTVPGQKRSYARTVQQPLRRIFSTIL</sequence>
<gene>
    <name evidence="2" type="ORF">Sradi_7238000</name>
</gene>
<dbReference type="AlphaFoldDB" id="A0AAW2INK9"/>
<organism evidence="2">
    <name type="scientific">Sesamum radiatum</name>
    <name type="common">Black benniseed</name>
    <dbReference type="NCBI Taxonomy" id="300843"/>
    <lineage>
        <taxon>Eukaryota</taxon>
        <taxon>Viridiplantae</taxon>
        <taxon>Streptophyta</taxon>
        <taxon>Embryophyta</taxon>
        <taxon>Tracheophyta</taxon>
        <taxon>Spermatophyta</taxon>
        <taxon>Magnoliopsida</taxon>
        <taxon>eudicotyledons</taxon>
        <taxon>Gunneridae</taxon>
        <taxon>Pentapetalae</taxon>
        <taxon>asterids</taxon>
        <taxon>lamiids</taxon>
        <taxon>Lamiales</taxon>
        <taxon>Pedaliaceae</taxon>
        <taxon>Sesamum</taxon>
    </lineage>
</organism>